<dbReference type="RefSeq" id="WP_125653055.1">
    <property type="nucleotide sequence ID" value="NZ_AP018045.1"/>
</dbReference>
<proteinExistence type="predicted"/>
<evidence type="ECO:0000313" key="2">
    <source>
        <dbReference type="Proteomes" id="UP000218676"/>
    </source>
</evidence>
<sequence length="250" mass="29626">MNNIKMTNNWKDDFCLTLESGNMCDFNRLLFLHCPSTKDLQNNAPSKYADRSYYIDKLRIRFIELLSEGKSQPSLLDIFCKIRSYIEWVDKHEMQSLTQQSLAYYFESLLQRTRRAEIKNTSYNQYRTKLLTAFRLLDISESWFDNIPSLPKNDTEPFEAYSPSDLKKLLPLLRSLFKQTSKQFLIEPHKHMSAHQSQLTMVFNWKGVTYPLYGVVTPIDLLMVKFTFYKRSNNLIVHLFAFRKTNGFSY</sequence>
<protein>
    <submittedName>
        <fullName evidence="1">Uncharacterized protein</fullName>
    </submittedName>
</protein>
<evidence type="ECO:0000313" key="1">
    <source>
        <dbReference type="EMBL" id="BAX51491.1"/>
    </source>
</evidence>
<organism evidence="1 2">
    <name type="scientific">Photobacterium damsela subsp. piscicida</name>
    <name type="common">Pasteurella piscicida</name>
    <dbReference type="NCBI Taxonomy" id="38294"/>
    <lineage>
        <taxon>Bacteria</taxon>
        <taxon>Pseudomonadati</taxon>
        <taxon>Pseudomonadota</taxon>
        <taxon>Gammaproteobacteria</taxon>
        <taxon>Vibrionales</taxon>
        <taxon>Vibrionaceae</taxon>
        <taxon>Photobacterium</taxon>
    </lineage>
</organism>
<dbReference type="EMBL" id="AP018045">
    <property type="protein sequence ID" value="BAX51491.1"/>
    <property type="molecule type" value="Genomic_DNA"/>
</dbReference>
<dbReference type="AlphaFoldDB" id="A0AAD1CDE9"/>
<name>A0AAD1CDE9_PHODP</name>
<dbReference type="Proteomes" id="UP000218676">
    <property type="component" value="Chromosome 1"/>
</dbReference>
<accession>A0AAD1CDE9</accession>
<reference evidence="2" key="1">
    <citation type="submission" date="2017-05" db="EMBL/GenBank/DDBJ databases">
        <title>Whole genome sequence of fish pathogenic bacteria, Photobacterium damselae subsp. piscicida, strain 91-197, isolated from hybrid striped bass (Morone sp.) in USA.</title>
        <authorList>
            <person name="Teru Y."/>
            <person name="Hikima J."/>
            <person name="Kono T."/>
            <person name="Sakai M."/>
            <person name="Takano T."/>
            <person name="Hawke J.P."/>
            <person name="Takeyama H."/>
            <person name="Aoki T."/>
        </authorList>
    </citation>
    <scope>NUCLEOTIDE SEQUENCE [LARGE SCALE GENOMIC DNA]</scope>
    <source>
        <strain evidence="2">91-197</strain>
    </source>
</reference>
<gene>
    <name evidence="1" type="ORF">PDPUS_1_00116</name>
</gene>